<comment type="caution">
    <text evidence="2">The sequence shown here is derived from an EMBL/GenBank/DDBJ whole genome shotgun (WGS) entry which is preliminary data.</text>
</comment>
<evidence type="ECO:0000313" key="2">
    <source>
        <dbReference type="EMBL" id="KAF8703107.1"/>
    </source>
</evidence>
<name>A0A8H7HSA1_9AGAM</name>
<dbReference type="EMBL" id="JACYCD010000078">
    <property type="protein sequence ID" value="KAF8703107.1"/>
    <property type="molecule type" value="Genomic_DNA"/>
</dbReference>
<protein>
    <submittedName>
        <fullName evidence="2">Uncharacterized protein</fullName>
    </submittedName>
</protein>
<feature type="region of interest" description="Disordered" evidence="1">
    <location>
        <begin position="228"/>
        <end position="254"/>
    </location>
</feature>
<dbReference type="AlphaFoldDB" id="A0A8H7HSA1"/>
<dbReference type="OrthoDB" id="3314052at2759"/>
<accession>A0A8H7HSA1</accession>
<reference evidence="2" key="1">
    <citation type="submission" date="2020-09" db="EMBL/GenBank/DDBJ databases">
        <title>Comparative genome analyses of four rice-infecting Rhizoctonia solani isolates reveal extensive enrichment of homogalacturonan modification genes.</title>
        <authorList>
            <person name="Lee D.-Y."/>
            <person name="Jeon J."/>
            <person name="Kim K.-T."/>
            <person name="Cheong K."/>
            <person name="Song H."/>
            <person name="Choi G."/>
            <person name="Ko J."/>
            <person name="Opiyo S.O."/>
            <person name="Zuo S."/>
            <person name="Madhav S."/>
            <person name="Lee Y.-H."/>
            <person name="Wang G.-L."/>
        </authorList>
    </citation>
    <scope>NUCLEOTIDE SEQUENCE</scope>
    <source>
        <strain evidence="2">AG1-IA WGL</strain>
    </source>
</reference>
<gene>
    <name evidence="2" type="ORF">RHS03_06204</name>
</gene>
<proteinExistence type="predicted"/>
<sequence>MSPKSKSLTLSQAEGKMLLVQLCRKAPRTARCTAETDNTLLDVDELVSASFKQVVQFANEDVVEYMAEINASGIEDSYEGNGDGAGSGSEGRDKDANGDDDMAGNRKTTKRWGRASGSNIYSKPQEQIIIGGVKNYRPCGERGWRKVGIHYNCRVPKKHQHNWECIKDKYNCMAKRRKPTNNGEGSKIHDAVLQLEAERLAQEETVDLDDGEWLDSDKALEPCMKSESDAIVSPAPPPFVRSKPNSSKSKGRAREPDMIIIDLTDENAAPLPIIVPAKRKASLSATAKESVMAELGITYYAAKAVQLSEVESTAGRRWDVQTTLDHICATLEQDASHTSAEAAGVAKVEIFGRNRTIEQLKKGWINAKEQCRRLEHQADNVVMTMSIYGIAIPKDVGGWSAVCFPSLRTG</sequence>
<evidence type="ECO:0000313" key="3">
    <source>
        <dbReference type="Proteomes" id="UP000602905"/>
    </source>
</evidence>
<organism evidence="2 3">
    <name type="scientific">Rhizoctonia solani</name>
    <dbReference type="NCBI Taxonomy" id="456999"/>
    <lineage>
        <taxon>Eukaryota</taxon>
        <taxon>Fungi</taxon>
        <taxon>Dikarya</taxon>
        <taxon>Basidiomycota</taxon>
        <taxon>Agaricomycotina</taxon>
        <taxon>Agaricomycetes</taxon>
        <taxon>Cantharellales</taxon>
        <taxon>Ceratobasidiaceae</taxon>
        <taxon>Rhizoctonia</taxon>
    </lineage>
</organism>
<evidence type="ECO:0000256" key="1">
    <source>
        <dbReference type="SAM" id="MobiDB-lite"/>
    </source>
</evidence>
<feature type="non-terminal residue" evidence="2">
    <location>
        <position position="1"/>
    </location>
</feature>
<dbReference type="Proteomes" id="UP000602905">
    <property type="component" value="Unassembled WGS sequence"/>
</dbReference>
<feature type="region of interest" description="Disordered" evidence="1">
    <location>
        <begin position="76"/>
        <end position="118"/>
    </location>
</feature>